<protein>
    <submittedName>
        <fullName evidence="3">Uncharacterized protein</fullName>
    </submittedName>
</protein>
<keyword evidence="2" id="KW-0812">Transmembrane</keyword>
<feature type="compositionally biased region" description="Basic and acidic residues" evidence="1">
    <location>
        <begin position="20"/>
        <end position="31"/>
    </location>
</feature>
<dbReference type="RefSeq" id="WP_345578378.1">
    <property type="nucleotide sequence ID" value="NZ_BAAAXF010000036.1"/>
</dbReference>
<gene>
    <name evidence="3" type="ORF">GCM10019016_052150</name>
</gene>
<keyword evidence="2" id="KW-0472">Membrane</keyword>
<accession>A0ABP6TS52</accession>
<feature type="region of interest" description="Disordered" evidence="1">
    <location>
        <begin position="1"/>
        <end position="31"/>
    </location>
</feature>
<dbReference type="EMBL" id="BAAAXF010000036">
    <property type="protein sequence ID" value="GAA3498112.1"/>
    <property type="molecule type" value="Genomic_DNA"/>
</dbReference>
<comment type="caution">
    <text evidence="3">The sequence shown here is derived from an EMBL/GenBank/DDBJ whole genome shotgun (WGS) entry which is preliminary data.</text>
</comment>
<evidence type="ECO:0000313" key="4">
    <source>
        <dbReference type="Proteomes" id="UP001501455"/>
    </source>
</evidence>
<evidence type="ECO:0000256" key="2">
    <source>
        <dbReference type="SAM" id="Phobius"/>
    </source>
</evidence>
<keyword evidence="4" id="KW-1185">Reference proteome</keyword>
<dbReference type="Proteomes" id="UP001501455">
    <property type="component" value="Unassembled WGS sequence"/>
</dbReference>
<feature type="transmembrane region" description="Helical" evidence="2">
    <location>
        <begin position="73"/>
        <end position="94"/>
    </location>
</feature>
<proteinExistence type="predicted"/>
<sequence>MSADRDDELMAVLLGGPPPGRDEDAGERHAAAARDMDAVRAQLRWIGDGLARDAAGPAQREQATAPVRGRRRLFLLAASAAVALLGTGTAYLVAHDGAVDGGAEASLTYEGLIACSDAVVEGTVERVEPAGGDDRYRIVLDVDRHYKPAGGGRHLAFTDEGANVPAYYRTGTRMLVLVSGVAGEGPESYREGDPPTPEHGLGPAVRDALEEGRLRVERALPGARGLTCDGAG</sequence>
<evidence type="ECO:0000256" key="1">
    <source>
        <dbReference type="SAM" id="MobiDB-lite"/>
    </source>
</evidence>
<evidence type="ECO:0000313" key="3">
    <source>
        <dbReference type="EMBL" id="GAA3498112.1"/>
    </source>
</evidence>
<organism evidence="3 4">
    <name type="scientific">Streptomyces prasinosporus</name>
    <dbReference type="NCBI Taxonomy" id="68256"/>
    <lineage>
        <taxon>Bacteria</taxon>
        <taxon>Bacillati</taxon>
        <taxon>Actinomycetota</taxon>
        <taxon>Actinomycetes</taxon>
        <taxon>Kitasatosporales</taxon>
        <taxon>Streptomycetaceae</taxon>
        <taxon>Streptomyces</taxon>
        <taxon>Streptomyces albogriseolus group</taxon>
    </lineage>
</organism>
<name>A0ABP6TS52_9ACTN</name>
<reference evidence="4" key="1">
    <citation type="journal article" date="2019" name="Int. J. Syst. Evol. Microbiol.">
        <title>The Global Catalogue of Microorganisms (GCM) 10K type strain sequencing project: providing services to taxonomists for standard genome sequencing and annotation.</title>
        <authorList>
            <consortium name="The Broad Institute Genomics Platform"/>
            <consortium name="The Broad Institute Genome Sequencing Center for Infectious Disease"/>
            <person name="Wu L."/>
            <person name="Ma J."/>
        </authorList>
    </citation>
    <scope>NUCLEOTIDE SEQUENCE [LARGE SCALE GENOMIC DNA]</scope>
    <source>
        <strain evidence="4">JCM 4816</strain>
    </source>
</reference>
<keyword evidence="2" id="KW-1133">Transmembrane helix</keyword>
<feature type="region of interest" description="Disordered" evidence="1">
    <location>
        <begin position="184"/>
        <end position="205"/>
    </location>
</feature>